<comment type="caution">
    <text evidence="5">The sequence shown here is derived from an EMBL/GenBank/DDBJ whole genome shotgun (WGS) entry which is preliminary data.</text>
</comment>
<dbReference type="FunFam" id="2.60.40.10:FF:000032">
    <property type="entry name" value="palladin isoform X1"/>
    <property type="match status" value="1"/>
</dbReference>
<dbReference type="Pfam" id="PF13927">
    <property type="entry name" value="Ig_3"/>
    <property type="match status" value="2"/>
</dbReference>
<dbReference type="CDD" id="cd00096">
    <property type="entry name" value="Ig"/>
    <property type="match status" value="1"/>
</dbReference>
<evidence type="ECO:0000313" key="6">
    <source>
        <dbReference type="Proteomes" id="UP000502823"/>
    </source>
</evidence>
<dbReference type="InterPro" id="IPR007110">
    <property type="entry name" value="Ig-like_dom"/>
</dbReference>
<evidence type="ECO:0000313" key="5">
    <source>
        <dbReference type="EMBL" id="GFG33163.1"/>
    </source>
</evidence>
<dbReference type="InterPro" id="IPR013783">
    <property type="entry name" value="Ig-like_fold"/>
</dbReference>
<feature type="non-terminal residue" evidence="5">
    <location>
        <position position="368"/>
    </location>
</feature>
<evidence type="ECO:0000259" key="4">
    <source>
        <dbReference type="PROSITE" id="PS50835"/>
    </source>
</evidence>
<dbReference type="InterPro" id="IPR003598">
    <property type="entry name" value="Ig_sub2"/>
</dbReference>
<dbReference type="GO" id="GO:0050808">
    <property type="term" value="P:synapse organization"/>
    <property type="evidence" value="ECO:0007669"/>
    <property type="project" value="TreeGrafter"/>
</dbReference>
<dbReference type="Proteomes" id="UP000502823">
    <property type="component" value="Unassembled WGS sequence"/>
</dbReference>
<dbReference type="InParanoid" id="A0A6L2PKU2"/>
<dbReference type="OrthoDB" id="6159398at2759"/>
<dbReference type="GO" id="GO:0043025">
    <property type="term" value="C:neuronal cell body"/>
    <property type="evidence" value="ECO:0007669"/>
    <property type="project" value="TreeGrafter"/>
</dbReference>
<proteinExistence type="predicted"/>
<gene>
    <name evidence="5" type="ORF">Cfor_03438</name>
</gene>
<dbReference type="SUPFAM" id="SSF48726">
    <property type="entry name" value="Immunoglobulin"/>
    <property type="match status" value="3"/>
</dbReference>
<dbReference type="GO" id="GO:0007156">
    <property type="term" value="P:homophilic cell adhesion via plasma membrane adhesion molecules"/>
    <property type="evidence" value="ECO:0007669"/>
    <property type="project" value="TreeGrafter"/>
</dbReference>
<keyword evidence="1" id="KW-1015">Disulfide bond</keyword>
<reference evidence="6" key="1">
    <citation type="submission" date="2020-01" db="EMBL/GenBank/DDBJ databases">
        <title>Draft genome sequence of the Termite Coptotermes fromosanus.</title>
        <authorList>
            <person name="Itakura S."/>
            <person name="Yosikawa Y."/>
            <person name="Umezawa K."/>
        </authorList>
    </citation>
    <scope>NUCLEOTIDE SEQUENCE [LARGE SCALE GENOMIC DNA]</scope>
</reference>
<feature type="domain" description="Ig-like" evidence="4">
    <location>
        <begin position="139"/>
        <end position="225"/>
    </location>
</feature>
<dbReference type="SMART" id="SM00408">
    <property type="entry name" value="IGc2"/>
    <property type="match status" value="3"/>
</dbReference>
<dbReference type="InterPro" id="IPR050958">
    <property type="entry name" value="Cell_Adh-Cytoskel_Orgn"/>
</dbReference>
<dbReference type="InterPro" id="IPR036179">
    <property type="entry name" value="Ig-like_dom_sf"/>
</dbReference>
<dbReference type="GO" id="GO:0008046">
    <property type="term" value="F:axon guidance receptor activity"/>
    <property type="evidence" value="ECO:0007669"/>
    <property type="project" value="TreeGrafter"/>
</dbReference>
<feature type="domain" description="Ig-like" evidence="4">
    <location>
        <begin position="37"/>
        <end position="120"/>
    </location>
</feature>
<dbReference type="AlphaFoldDB" id="A0A6L2PKU2"/>
<evidence type="ECO:0000256" key="3">
    <source>
        <dbReference type="SAM" id="MobiDB-lite"/>
    </source>
</evidence>
<sequence length="368" mass="41205">FCRPENNEDMYKYPNDEEDDEGDFDDENKDDTDHALPPVMKSKPLTLEVRPGERVVLPCATVNHTSDVASFAVRWEKDGRSLYLDIIQSEPKDPRIIFNSADSSLVVTNVSASDSGHYYCIYSSRPPVQVMHELNIFAPAAIRSVRPRGPVSLEKGSAVTLKCDVTGYPPPSIAWKKLAKHGHPDAAVIATSENVTLNSVERHNSGTYECTAKNNLGPEVSAQVSIRVTYAPEIDIDEELVTSAKDYETKLKCVVHAEPKAKVYWLKDNASISDLDHVQTFTEGNRHYYHIEKMQDSDFGKYKCIATNSKGTTNSKEIELTGRPLTPRLMWAKIGADGRSLDIEWQIISYSPILEYRVQYKNTKASSS</sequence>
<dbReference type="EMBL" id="BLKM01000407">
    <property type="protein sequence ID" value="GFG33163.1"/>
    <property type="molecule type" value="Genomic_DNA"/>
</dbReference>
<dbReference type="GO" id="GO:0030424">
    <property type="term" value="C:axon"/>
    <property type="evidence" value="ECO:0007669"/>
    <property type="project" value="TreeGrafter"/>
</dbReference>
<dbReference type="PANTHER" id="PTHR45080">
    <property type="entry name" value="CONTACTIN 5"/>
    <property type="match status" value="1"/>
</dbReference>
<name>A0A6L2PKU2_COPFO</name>
<protein>
    <recommendedName>
        <fullName evidence="4">Ig-like domain-containing protein</fullName>
    </recommendedName>
</protein>
<dbReference type="InterPro" id="IPR003599">
    <property type="entry name" value="Ig_sub"/>
</dbReference>
<dbReference type="PANTHER" id="PTHR45080:SF38">
    <property type="entry name" value="FI23916P1-RELATED"/>
    <property type="match status" value="1"/>
</dbReference>
<dbReference type="Gene3D" id="2.60.40.10">
    <property type="entry name" value="Immunoglobulins"/>
    <property type="match status" value="3"/>
</dbReference>
<dbReference type="Pfam" id="PF07679">
    <property type="entry name" value="I-set"/>
    <property type="match status" value="1"/>
</dbReference>
<organism evidence="5 6">
    <name type="scientific">Coptotermes formosanus</name>
    <name type="common">Formosan subterranean termite</name>
    <dbReference type="NCBI Taxonomy" id="36987"/>
    <lineage>
        <taxon>Eukaryota</taxon>
        <taxon>Metazoa</taxon>
        <taxon>Ecdysozoa</taxon>
        <taxon>Arthropoda</taxon>
        <taxon>Hexapoda</taxon>
        <taxon>Insecta</taxon>
        <taxon>Pterygota</taxon>
        <taxon>Neoptera</taxon>
        <taxon>Polyneoptera</taxon>
        <taxon>Dictyoptera</taxon>
        <taxon>Blattodea</taxon>
        <taxon>Blattoidea</taxon>
        <taxon>Termitoidae</taxon>
        <taxon>Rhinotermitidae</taxon>
        <taxon>Coptotermes</taxon>
    </lineage>
</organism>
<feature type="compositionally biased region" description="Acidic residues" evidence="3">
    <location>
        <begin position="16"/>
        <end position="30"/>
    </location>
</feature>
<dbReference type="SMART" id="SM00409">
    <property type="entry name" value="IG"/>
    <property type="match status" value="3"/>
</dbReference>
<dbReference type="GO" id="GO:0005886">
    <property type="term" value="C:plasma membrane"/>
    <property type="evidence" value="ECO:0007669"/>
    <property type="project" value="TreeGrafter"/>
</dbReference>
<accession>A0A6L2PKU2</accession>
<feature type="region of interest" description="Disordered" evidence="3">
    <location>
        <begin position="1"/>
        <end position="41"/>
    </location>
</feature>
<dbReference type="InterPro" id="IPR013098">
    <property type="entry name" value="Ig_I-set"/>
</dbReference>
<feature type="non-terminal residue" evidence="5">
    <location>
        <position position="1"/>
    </location>
</feature>
<keyword evidence="6" id="KW-1185">Reference proteome</keyword>
<feature type="domain" description="Ig-like" evidence="4">
    <location>
        <begin position="232"/>
        <end position="319"/>
    </location>
</feature>
<evidence type="ECO:0000256" key="1">
    <source>
        <dbReference type="ARBA" id="ARBA00023157"/>
    </source>
</evidence>
<keyword evidence="2" id="KW-0393">Immunoglobulin domain</keyword>
<feature type="compositionally biased region" description="Basic and acidic residues" evidence="3">
    <location>
        <begin position="1"/>
        <end position="15"/>
    </location>
</feature>
<evidence type="ECO:0000256" key="2">
    <source>
        <dbReference type="ARBA" id="ARBA00023319"/>
    </source>
</evidence>
<dbReference type="PROSITE" id="PS50835">
    <property type="entry name" value="IG_LIKE"/>
    <property type="match status" value="3"/>
</dbReference>